<organism evidence="1 2">
    <name type="scientific">Vibrio cholerae</name>
    <dbReference type="NCBI Taxonomy" id="666"/>
    <lineage>
        <taxon>Bacteria</taxon>
        <taxon>Pseudomonadati</taxon>
        <taxon>Pseudomonadota</taxon>
        <taxon>Gammaproteobacteria</taxon>
        <taxon>Vibrionales</taxon>
        <taxon>Vibrionaceae</taxon>
        <taxon>Vibrio</taxon>
    </lineage>
</organism>
<dbReference type="Proteomes" id="UP000046067">
    <property type="component" value="Unassembled WGS sequence"/>
</dbReference>
<reference evidence="1 2" key="1">
    <citation type="submission" date="2015-07" db="EMBL/GenBank/DDBJ databases">
        <authorList>
            <consortium name="Pathogen Informatics"/>
        </authorList>
    </citation>
    <scope>NUCLEOTIDE SEQUENCE [LARGE SCALE GENOMIC DNA]</scope>
    <source>
        <strain evidence="1 2">A325</strain>
    </source>
</reference>
<dbReference type="EMBL" id="CWQJ01000019">
    <property type="protein sequence ID" value="CSC48337.1"/>
    <property type="molecule type" value="Genomic_DNA"/>
</dbReference>
<name>A0A655YSV9_VIBCL</name>
<sequence>MFFHQHVANVRAIKAAQILMRLLELQTLHDIVTGRVIRSCRQRHHRHIRETLLKLA</sequence>
<dbReference type="AlphaFoldDB" id="A0A655YSV9"/>
<gene>
    <name evidence="1" type="ORF">ERS013201_02732</name>
</gene>
<proteinExistence type="predicted"/>
<evidence type="ECO:0000313" key="2">
    <source>
        <dbReference type="Proteomes" id="UP000046067"/>
    </source>
</evidence>
<protein>
    <submittedName>
        <fullName evidence="1">Uncharacterized protein</fullName>
    </submittedName>
</protein>
<evidence type="ECO:0000313" key="1">
    <source>
        <dbReference type="EMBL" id="CSC48337.1"/>
    </source>
</evidence>
<accession>A0A655YSV9</accession>